<dbReference type="InterPro" id="IPR002182">
    <property type="entry name" value="NB-ARC"/>
</dbReference>
<evidence type="ECO:0000313" key="14">
    <source>
        <dbReference type="Proteomes" id="UP000298416"/>
    </source>
</evidence>
<evidence type="ECO:0008006" key="15">
    <source>
        <dbReference type="Google" id="ProtNLM"/>
    </source>
</evidence>
<dbReference type="Gene3D" id="3.80.10.10">
    <property type="entry name" value="Ribonuclease Inhibitor"/>
    <property type="match status" value="1"/>
</dbReference>
<evidence type="ECO:0000259" key="11">
    <source>
        <dbReference type="Pfam" id="PF23559"/>
    </source>
</evidence>
<evidence type="ECO:0000256" key="1">
    <source>
        <dbReference type="ARBA" id="ARBA00008894"/>
    </source>
</evidence>
<dbReference type="InterPro" id="IPR036388">
    <property type="entry name" value="WH-like_DNA-bd_sf"/>
</dbReference>
<dbReference type="SUPFAM" id="SSF52058">
    <property type="entry name" value="L domain-like"/>
    <property type="match status" value="1"/>
</dbReference>
<dbReference type="PANTHER" id="PTHR23155">
    <property type="entry name" value="DISEASE RESISTANCE PROTEIN RP"/>
    <property type="match status" value="1"/>
</dbReference>
<evidence type="ECO:0000256" key="7">
    <source>
        <dbReference type="SAM" id="Coils"/>
    </source>
</evidence>
<dbReference type="Gene3D" id="1.10.8.430">
    <property type="entry name" value="Helical domain of apoptotic protease-activating factors"/>
    <property type="match status" value="1"/>
</dbReference>
<dbReference type="GO" id="GO:0043531">
    <property type="term" value="F:ADP binding"/>
    <property type="evidence" value="ECO:0007669"/>
    <property type="project" value="InterPro"/>
</dbReference>
<feature type="domain" description="Disease resistance R13L4/SHOC-2-like LRR" evidence="12">
    <location>
        <begin position="541"/>
        <end position="820"/>
    </location>
</feature>
<keyword evidence="5" id="KW-0611">Plant defense</keyword>
<dbReference type="Pfam" id="PF23598">
    <property type="entry name" value="LRR_14"/>
    <property type="match status" value="1"/>
</dbReference>
<dbReference type="FunFam" id="3.40.50.300:FF:001091">
    <property type="entry name" value="Probable disease resistance protein At1g61300"/>
    <property type="match status" value="1"/>
</dbReference>
<dbReference type="Gene3D" id="3.40.50.300">
    <property type="entry name" value="P-loop containing nucleotide triphosphate hydrolases"/>
    <property type="match status" value="1"/>
</dbReference>
<evidence type="ECO:0000313" key="13">
    <source>
        <dbReference type="EMBL" id="KAG6413162.1"/>
    </source>
</evidence>
<dbReference type="InterPro" id="IPR041118">
    <property type="entry name" value="Rx_N"/>
</dbReference>
<dbReference type="Gene3D" id="1.10.10.10">
    <property type="entry name" value="Winged helix-like DNA-binding domain superfamily/Winged helix DNA-binding domain"/>
    <property type="match status" value="1"/>
</dbReference>
<dbReference type="InterPro" id="IPR042197">
    <property type="entry name" value="Apaf_helical"/>
</dbReference>
<dbReference type="GO" id="GO:0005524">
    <property type="term" value="F:ATP binding"/>
    <property type="evidence" value="ECO:0007669"/>
    <property type="project" value="UniProtKB-KW"/>
</dbReference>
<evidence type="ECO:0000259" key="9">
    <source>
        <dbReference type="Pfam" id="PF00931"/>
    </source>
</evidence>
<dbReference type="FunFam" id="1.10.10.10:FF:000322">
    <property type="entry name" value="Probable disease resistance protein At1g63360"/>
    <property type="match status" value="1"/>
</dbReference>
<evidence type="ECO:0000256" key="4">
    <source>
        <dbReference type="ARBA" id="ARBA00022741"/>
    </source>
</evidence>
<dbReference type="Pfam" id="PF00931">
    <property type="entry name" value="NB-ARC"/>
    <property type="match status" value="1"/>
</dbReference>
<keyword evidence="3" id="KW-0677">Repeat</keyword>
<evidence type="ECO:0000256" key="3">
    <source>
        <dbReference type="ARBA" id="ARBA00022737"/>
    </source>
</evidence>
<dbReference type="InterPro" id="IPR058922">
    <property type="entry name" value="WHD_DRP"/>
</dbReference>
<dbReference type="OrthoDB" id="3027644at2759"/>
<dbReference type="GO" id="GO:0051607">
    <property type="term" value="P:defense response to virus"/>
    <property type="evidence" value="ECO:0007669"/>
    <property type="project" value="UniProtKB-ARBA"/>
</dbReference>
<feature type="domain" description="Disease resistance N-terminal" evidence="10">
    <location>
        <begin position="5"/>
        <end position="91"/>
    </location>
</feature>
<dbReference type="InterPro" id="IPR044974">
    <property type="entry name" value="Disease_R_plants"/>
</dbReference>
<dbReference type="Pfam" id="PF18052">
    <property type="entry name" value="Rx_N"/>
    <property type="match status" value="1"/>
</dbReference>
<comment type="similarity">
    <text evidence="1">Belongs to the disease resistance NB-LRR family.</text>
</comment>
<evidence type="ECO:0000259" key="10">
    <source>
        <dbReference type="Pfam" id="PF18052"/>
    </source>
</evidence>
<dbReference type="SUPFAM" id="SSF52540">
    <property type="entry name" value="P-loop containing nucleoside triphosphate hydrolases"/>
    <property type="match status" value="1"/>
</dbReference>
<feature type="domain" description="NB-ARC" evidence="9">
    <location>
        <begin position="168"/>
        <end position="330"/>
    </location>
</feature>
<dbReference type="GO" id="GO:0098542">
    <property type="term" value="P:defense response to other organism"/>
    <property type="evidence" value="ECO:0007669"/>
    <property type="project" value="TreeGrafter"/>
</dbReference>
<dbReference type="CDD" id="cd14798">
    <property type="entry name" value="RX-CC_like"/>
    <property type="match status" value="1"/>
</dbReference>
<dbReference type="InterPro" id="IPR038005">
    <property type="entry name" value="RX-like_CC"/>
</dbReference>
<proteinExistence type="inferred from homology"/>
<dbReference type="Gene3D" id="1.20.5.4130">
    <property type="match status" value="1"/>
</dbReference>
<keyword evidence="14" id="KW-1185">Reference proteome</keyword>
<evidence type="ECO:0000256" key="8">
    <source>
        <dbReference type="SAM" id="MobiDB-lite"/>
    </source>
</evidence>
<comment type="caution">
    <text evidence="13">The sequence shown here is derived from an EMBL/GenBank/DDBJ whole genome shotgun (WGS) entry which is preliminary data.</text>
</comment>
<keyword evidence="6" id="KW-0067">ATP-binding</keyword>
<dbReference type="AlphaFoldDB" id="A0A8X8ZPI3"/>
<feature type="coiled-coil region" evidence="7">
    <location>
        <begin position="17"/>
        <end position="44"/>
    </location>
</feature>
<reference evidence="13" key="2">
    <citation type="submission" date="2020-08" db="EMBL/GenBank/DDBJ databases">
        <title>Plant Genome Project.</title>
        <authorList>
            <person name="Zhang R.-G."/>
        </authorList>
    </citation>
    <scope>NUCLEOTIDE SEQUENCE</scope>
    <source>
        <strain evidence="13">Huo1</strain>
        <tissue evidence="13">Leaf</tissue>
    </source>
</reference>
<dbReference type="InterPro" id="IPR055414">
    <property type="entry name" value="LRR_R13L4/SHOC2-like"/>
</dbReference>
<name>A0A8X8ZPI3_SALSN</name>
<dbReference type="InterPro" id="IPR032675">
    <property type="entry name" value="LRR_dom_sf"/>
</dbReference>
<evidence type="ECO:0000256" key="6">
    <source>
        <dbReference type="ARBA" id="ARBA00022840"/>
    </source>
</evidence>
<dbReference type="InterPro" id="IPR027417">
    <property type="entry name" value="P-loop_NTPase"/>
</dbReference>
<dbReference type="PRINTS" id="PR00364">
    <property type="entry name" value="DISEASERSIST"/>
</dbReference>
<keyword evidence="2" id="KW-0433">Leucine-rich repeat</keyword>
<organism evidence="13">
    <name type="scientific">Salvia splendens</name>
    <name type="common">Scarlet sage</name>
    <dbReference type="NCBI Taxonomy" id="180675"/>
    <lineage>
        <taxon>Eukaryota</taxon>
        <taxon>Viridiplantae</taxon>
        <taxon>Streptophyta</taxon>
        <taxon>Embryophyta</taxon>
        <taxon>Tracheophyta</taxon>
        <taxon>Spermatophyta</taxon>
        <taxon>Magnoliopsida</taxon>
        <taxon>eudicotyledons</taxon>
        <taxon>Gunneridae</taxon>
        <taxon>Pentapetalae</taxon>
        <taxon>asterids</taxon>
        <taxon>lamiids</taxon>
        <taxon>Lamiales</taxon>
        <taxon>Lamiaceae</taxon>
        <taxon>Nepetoideae</taxon>
        <taxon>Mentheae</taxon>
        <taxon>Salviinae</taxon>
        <taxon>Salvia</taxon>
        <taxon>Salvia subgen. Calosphace</taxon>
        <taxon>core Calosphace</taxon>
    </lineage>
</organism>
<feature type="domain" description="Disease resistance protein winged helix" evidence="11">
    <location>
        <begin position="414"/>
        <end position="484"/>
    </location>
</feature>
<evidence type="ECO:0000259" key="12">
    <source>
        <dbReference type="Pfam" id="PF23598"/>
    </source>
</evidence>
<feature type="region of interest" description="Disordered" evidence="8">
    <location>
        <begin position="862"/>
        <end position="897"/>
    </location>
</feature>
<evidence type="ECO:0000256" key="2">
    <source>
        <dbReference type="ARBA" id="ARBA00022614"/>
    </source>
</evidence>
<dbReference type="PANTHER" id="PTHR23155:SF1193">
    <property type="entry name" value="DISEASE RESISTANCE PROTEIN RPP13-RELATED"/>
    <property type="match status" value="1"/>
</dbReference>
<dbReference type="EMBL" id="PNBA02000009">
    <property type="protein sequence ID" value="KAG6413162.1"/>
    <property type="molecule type" value="Genomic_DNA"/>
</dbReference>
<dbReference type="Pfam" id="PF23559">
    <property type="entry name" value="WHD_DRP"/>
    <property type="match status" value="1"/>
</dbReference>
<accession>A0A8X8ZPI3</accession>
<evidence type="ECO:0000256" key="5">
    <source>
        <dbReference type="ARBA" id="ARBA00022821"/>
    </source>
</evidence>
<reference evidence="13" key="1">
    <citation type="submission" date="2018-01" db="EMBL/GenBank/DDBJ databases">
        <authorList>
            <person name="Mao J.F."/>
        </authorList>
    </citation>
    <scope>NUCLEOTIDE SEQUENCE</scope>
    <source>
        <strain evidence="13">Huo1</strain>
        <tissue evidence="13">Leaf</tissue>
    </source>
</reference>
<keyword evidence="7" id="KW-0175">Coiled coil</keyword>
<dbReference type="Proteomes" id="UP000298416">
    <property type="component" value="Unassembled WGS sequence"/>
</dbReference>
<keyword evidence="4" id="KW-0547">Nucleotide-binding</keyword>
<sequence>MADAAVTFLLENVKKLVVEQASLIKGAEGELKQLENDLALMNAFLIEHSDNRDNGPIFMELVKQIREAIYDAEDALDTCLTLKAKSKSKPGGLPNLKTLDLAKKVKELRLQLKPTFDMAMSNLKGPAQSLADGSASALGTSHHNILKKTALVLREDNVVGFADQEAILLEYLSEKTELLDVISIVGMPGLGKTTLAYKIYRHPEIEFEFPVLIWVYVSQEFNVREVLLTILKKFTRQDMSGNNNIELTRLVRSHLEKERFLLFMDDVWTNEDWREIEAALPKNNKLGKVLITSRYERVAKQTNHNREPHKLRFMSFEESWELLQLEAFGKGNSCPKELEGTGQHIAKQCGGVPLAVVVIGGTLSDKQLDRREWEKVSKSVSTLVQEDQRTTYIISLSYNKLPHNLKDCFLYLGMFPEDTEISAWKLTCLWIAEGFIQQKQGRSLEEVAEDNLGDLVARNLVMAETTKANGAVKTCRVHDMIREFCQNEASPANKNLFQEVKKTRQGVLDPAITEIVKRRRLCIHYNVMMEFLRNKPKGPRVRSFVCFSKDTIGLPTEHTESITNAFDLLRVVDATPLKFTKFPAKLTKLIHLRYIALSGNEFKALPEGISNLWNLQTVKIDTTSRELEVRVDISKMVQLRHLKTKAAISLKEMRLKGRGGDNLQTLSRLSAESCTAKLFSRILNLRNLGIRGNLNTLVDASYLGKLEHLEKLKLVHDPFSMMGEKKELHRFPPLHNLPSNLRMLTLSNTQLAWNQMTILGGLHSLEGLKLKEMAFKGGRWETQSGGFPNLETLHIARTNLEIWTAASDEPFPKLKNLILKNCEGLQEIPFAVGKGKNLQLLEIERVSPTLVQSAQKIASAKIEKEKQEMQGGEVRARRGGFKLKTSPGDASSSSTSN</sequence>
<protein>
    <recommendedName>
        <fullName evidence="15">Disease resistance protein RPM1</fullName>
    </recommendedName>
</protein>
<gene>
    <name evidence="13" type="ORF">SASPL_125866</name>
</gene>